<keyword evidence="2" id="KW-1185">Reference proteome</keyword>
<protein>
    <submittedName>
        <fullName evidence="1">Uncharacterized protein</fullName>
    </submittedName>
</protein>
<comment type="caution">
    <text evidence="1">The sequence shown here is derived from an EMBL/GenBank/DDBJ whole genome shotgun (WGS) entry which is preliminary data.</text>
</comment>
<name>A0ABW2F181_9GAMM</name>
<sequence length="123" mass="13873">MNITTRFAISHDAQGASHGLWRLHYVNRPEVTLSYHRGREAAQLAQLRLEALPESLIELICNKAAKLGLEQRLRLAHEVGHVLETWPADDLEHELRLLAFNHCASMVDAAEAALALLDQRRHA</sequence>
<dbReference type="EMBL" id="JBHSZP010000028">
    <property type="protein sequence ID" value="MFC7090768.1"/>
    <property type="molecule type" value="Genomic_DNA"/>
</dbReference>
<evidence type="ECO:0000313" key="2">
    <source>
        <dbReference type="Proteomes" id="UP001596411"/>
    </source>
</evidence>
<accession>A0ABW2F181</accession>
<dbReference type="RefSeq" id="WP_346063344.1">
    <property type="nucleotide sequence ID" value="NZ_BAAADR010000017.1"/>
</dbReference>
<gene>
    <name evidence="1" type="ORF">ACFQH5_14535</name>
</gene>
<reference evidence="2" key="1">
    <citation type="journal article" date="2019" name="Int. J. Syst. Evol. Microbiol.">
        <title>The Global Catalogue of Microorganisms (GCM) 10K type strain sequencing project: providing services to taxonomists for standard genome sequencing and annotation.</title>
        <authorList>
            <consortium name="The Broad Institute Genomics Platform"/>
            <consortium name="The Broad Institute Genome Sequencing Center for Infectious Disease"/>
            <person name="Wu L."/>
            <person name="Ma J."/>
        </authorList>
    </citation>
    <scope>NUCLEOTIDE SEQUENCE [LARGE SCALE GENOMIC DNA]</scope>
    <source>
        <strain evidence="2">CGMCC 1.13666</strain>
    </source>
</reference>
<evidence type="ECO:0000313" key="1">
    <source>
        <dbReference type="EMBL" id="MFC7090768.1"/>
    </source>
</evidence>
<dbReference type="Proteomes" id="UP001596411">
    <property type="component" value="Unassembled WGS sequence"/>
</dbReference>
<organism evidence="1 2">
    <name type="scientific">Halomonas salifodinae</name>
    <dbReference type="NCBI Taxonomy" id="438745"/>
    <lineage>
        <taxon>Bacteria</taxon>
        <taxon>Pseudomonadati</taxon>
        <taxon>Pseudomonadota</taxon>
        <taxon>Gammaproteobacteria</taxon>
        <taxon>Oceanospirillales</taxon>
        <taxon>Halomonadaceae</taxon>
        <taxon>Halomonas</taxon>
    </lineage>
</organism>
<proteinExistence type="predicted"/>